<dbReference type="InterPro" id="IPR036866">
    <property type="entry name" value="RibonucZ/Hydroxyglut_hydro"/>
</dbReference>
<protein>
    <submittedName>
        <fullName evidence="3">L-ascorbate metabolism protein UlaG, beta-lactamase superfamily</fullName>
    </submittedName>
</protein>
<evidence type="ECO:0000313" key="4">
    <source>
        <dbReference type="Proteomes" id="UP001205185"/>
    </source>
</evidence>
<sequence>MKRVLTALAVAAAAAWVAWDVPIALGRRPRGERVTRSPQYRDGAFRNQATPKPVEPGAMRNTLRTLVRENAGRKPAGPIPVVGPLAPIDTGLHITWHGHATSLIELDGARVLLDPVWSERVSPSRLVGPRRLHQPPQPIEALPRLDAVVISHDHYDHLDLGAIRALVRTQEAPFVVPLGIGAHLERWRVPANRIIELDWHESVEIGAVTLTATPAQHFSGRGFKRDGTLWASWVISAEQKGGQENGGQENNVFYTGDSGYFAGYREIGAQYGPFDATLVQIGAYAPGWPDIHMTPEEGVASHVDVRGGLLIPVHWATFSLAPHPWTDPVDRLLVEADKQGVTVAIPKPGERVDVSAPPKLDYWWSDC</sequence>
<dbReference type="EMBL" id="JAMTCO010000003">
    <property type="protein sequence ID" value="MCP2268681.1"/>
    <property type="molecule type" value="Genomic_DNA"/>
</dbReference>
<feature type="region of interest" description="Disordered" evidence="1">
    <location>
        <begin position="30"/>
        <end position="60"/>
    </location>
</feature>
<dbReference type="Gene3D" id="3.60.15.10">
    <property type="entry name" value="Ribonuclease Z/Hydroxyacylglutathione hydrolase-like"/>
    <property type="match status" value="1"/>
</dbReference>
<name>A0ABT1I8G0_9PSEU</name>
<feature type="domain" description="Metallo-beta-lactamase" evidence="2">
    <location>
        <begin position="110"/>
        <end position="315"/>
    </location>
</feature>
<reference evidence="3 4" key="1">
    <citation type="submission" date="2022-06" db="EMBL/GenBank/DDBJ databases">
        <title>Genomic Encyclopedia of Archaeal and Bacterial Type Strains, Phase II (KMG-II): from individual species to whole genera.</title>
        <authorList>
            <person name="Goeker M."/>
        </authorList>
    </citation>
    <scope>NUCLEOTIDE SEQUENCE [LARGE SCALE GENOMIC DNA]</scope>
    <source>
        <strain evidence="3 4">DSM 44255</strain>
    </source>
</reference>
<organism evidence="3 4">
    <name type="scientific">Actinokineospora diospyrosa</name>
    <dbReference type="NCBI Taxonomy" id="103728"/>
    <lineage>
        <taxon>Bacteria</taxon>
        <taxon>Bacillati</taxon>
        <taxon>Actinomycetota</taxon>
        <taxon>Actinomycetes</taxon>
        <taxon>Pseudonocardiales</taxon>
        <taxon>Pseudonocardiaceae</taxon>
        <taxon>Actinokineospora</taxon>
    </lineage>
</organism>
<accession>A0ABT1I8G0</accession>
<comment type="caution">
    <text evidence="3">The sequence shown here is derived from an EMBL/GenBank/DDBJ whole genome shotgun (WGS) entry which is preliminary data.</text>
</comment>
<dbReference type="Pfam" id="PF12706">
    <property type="entry name" value="Lactamase_B_2"/>
    <property type="match status" value="1"/>
</dbReference>
<dbReference type="PANTHER" id="PTHR15032">
    <property type="entry name" value="N-ACYL-PHOSPHATIDYLETHANOLAMINE-HYDROLYZING PHOSPHOLIPASE D"/>
    <property type="match status" value="1"/>
</dbReference>
<evidence type="ECO:0000313" key="3">
    <source>
        <dbReference type="EMBL" id="MCP2268681.1"/>
    </source>
</evidence>
<proteinExistence type="predicted"/>
<dbReference type="RefSeq" id="WP_253885591.1">
    <property type="nucleotide sequence ID" value="NZ_BAAAVB010000001.1"/>
</dbReference>
<evidence type="ECO:0000259" key="2">
    <source>
        <dbReference type="Pfam" id="PF12706"/>
    </source>
</evidence>
<keyword evidence="4" id="KW-1185">Reference proteome</keyword>
<dbReference type="Proteomes" id="UP001205185">
    <property type="component" value="Unassembled WGS sequence"/>
</dbReference>
<dbReference type="SUPFAM" id="SSF56281">
    <property type="entry name" value="Metallo-hydrolase/oxidoreductase"/>
    <property type="match status" value="1"/>
</dbReference>
<gene>
    <name evidence="3" type="ORF">LV75_001168</name>
</gene>
<dbReference type="InterPro" id="IPR001279">
    <property type="entry name" value="Metallo-B-lactamas"/>
</dbReference>
<dbReference type="PANTHER" id="PTHR15032:SF4">
    <property type="entry name" value="N-ACYL-PHOSPHATIDYLETHANOLAMINE-HYDROLYZING PHOSPHOLIPASE D"/>
    <property type="match status" value="1"/>
</dbReference>
<evidence type="ECO:0000256" key="1">
    <source>
        <dbReference type="SAM" id="MobiDB-lite"/>
    </source>
</evidence>